<dbReference type="EMBL" id="JACHMH010000001">
    <property type="protein sequence ID" value="MBB4682395.1"/>
    <property type="molecule type" value="Genomic_DNA"/>
</dbReference>
<organism evidence="1 2">
    <name type="scientific">Crossiella cryophila</name>
    <dbReference type="NCBI Taxonomy" id="43355"/>
    <lineage>
        <taxon>Bacteria</taxon>
        <taxon>Bacillati</taxon>
        <taxon>Actinomycetota</taxon>
        <taxon>Actinomycetes</taxon>
        <taxon>Pseudonocardiales</taxon>
        <taxon>Pseudonocardiaceae</taxon>
        <taxon>Crossiella</taxon>
    </lineage>
</organism>
<comment type="caution">
    <text evidence="1">The sequence shown here is derived from an EMBL/GenBank/DDBJ whole genome shotgun (WGS) entry which is preliminary data.</text>
</comment>
<evidence type="ECO:0000313" key="1">
    <source>
        <dbReference type="EMBL" id="MBB4682395.1"/>
    </source>
</evidence>
<name>A0A7W7CJP0_9PSEU</name>
<gene>
    <name evidence="1" type="ORF">HNR67_008513</name>
</gene>
<dbReference type="AlphaFoldDB" id="A0A7W7CJP0"/>
<evidence type="ECO:0000313" key="2">
    <source>
        <dbReference type="Proteomes" id="UP000533598"/>
    </source>
</evidence>
<keyword evidence="2" id="KW-1185">Reference proteome</keyword>
<reference evidence="1 2" key="1">
    <citation type="submission" date="2020-08" db="EMBL/GenBank/DDBJ databases">
        <title>Sequencing the genomes of 1000 actinobacteria strains.</title>
        <authorList>
            <person name="Klenk H.-P."/>
        </authorList>
    </citation>
    <scope>NUCLEOTIDE SEQUENCE [LARGE SCALE GENOMIC DNA]</scope>
    <source>
        <strain evidence="1 2">DSM 44230</strain>
    </source>
</reference>
<sequence>MIADPAIISFRPDAETHVAPHELMRASHTDRSTVIRRAIALAAHEVAASDSDRAELSTVRAELADLCPW</sequence>
<accession>A0A7W7CJP0</accession>
<dbReference type="Proteomes" id="UP000533598">
    <property type="component" value="Unassembled WGS sequence"/>
</dbReference>
<proteinExistence type="predicted"/>
<dbReference type="RefSeq" id="WP_185009673.1">
    <property type="nucleotide sequence ID" value="NZ_BAAAUI010000007.1"/>
</dbReference>
<protein>
    <submittedName>
        <fullName evidence="1">Uncharacterized protein</fullName>
    </submittedName>
</protein>